<organism evidence="7 8">
    <name type="scientific">Anguilla anguilla</name>
    <name type="common">European freshwater eel</name>
    <name type="synonym">Muraena anguilla</name>
    <dbReference type="NCBI Taxonomy" id="7936"/>
    <lineage>
        <taxon>Eukaryota</taxon>
        <taxon>Metazoa</taxon>
        <taxon>Chordata</taxon>
        <taxon>Craniata</taxon>
        <taxon>Vertebrata</taxon>
        <taxon>Euteleostomi</taxon>
        <taxon>Actinopterygii</taxon>
        <taxon>Neopterygii</taxon>
        <taxon>Teleostei</taxon>
        <taxon>Anguilliformes</taxon>
        <taxon>Anguillidae</taxon>
        <taxon>Anguilla</taxon>
    </lineage>
</organism>
<feature type="region of interest" description="Disordered" evidence="6">
    <location>
        <begin position="600"/>
        <end position="623"/>
    </location>
</feature>
<feature type="region of interest" description="Disordered" evidence="6">
    <location>
        <begin position="403"/>
        <end position="446"/>
    </location>
</feature>
<feature type="compositionally biased region" description="Polar residues" evidence="6">
    <location>
        <begin position="1"/>
        <end position="12"/>
    </location>
</feature>
<feature type="coiled-coil region" evidence="5">
    <location>
        <begin position="467"/>
        <end position="522"/>
    </location>
</feature>
<feature type="compositionally biased region" description="Polar residues" evidence="6">
    <location>
        <begin position="71"/>
        <end position="85"/>
    </location>
</feature>
<dbReference type="Gene3D" id="1.20.120.20">
    <property type="entry name" value="Apolipoprotein"/>
    <property type="match status" value="1"/>
</dbReference>
<reference evidence="7" key="1">
    <citation type="submission" date="2021-01" db="EMBL/GenBank/DDBJ databases">
        <title>A chromosome-scale assembly of European eel, Anguilla anguilla.</title>
        <authorList>
            <person name="Henkel C."/>
            <person name="Jong-Raadsen S.A."/>
            <person name="Dufour S."/>
            <person name="Weltzien F.-A."/>
            <person name="Palstra A.P."/>
            <person name="Pelster B."/>
            <person name="Spaink H.P."/>
            <person name="Van Den Thillart G.E."/>
            <person name="Jansen H."/>
            <person name="Zahm M."/>
            <person name="Klopp C."/>
            <person name="Cedric C."/>
            <person name="Louis A."/>
            <person name="Berthelot C."/>
            <person name="Parey E."/>
            <person name="Roest Crollius H."/>
            <person name="Montfort J."/>
            <person name="Robinson-Rechavi M."/>
            <person name="Bucao C."/>
            <person name="Bouchez O."/>
            <person name="Gislard M."/>
            <person name="Lluch J."/>
            <person name="Milhes M."/>
            <person name="Lampietro C."/>
            <person name="Lopez Roques C."/>
            <person name="Donnadieu C."/>
            <person name="Braasch I."/>
            <person name="Desvignes T."/>
            <person name="Postlethwait J."/>
            <person name="Bobe J."/>
            <person name="Guiguen Y."/>
            <person name="Dirks R."/>
        </authorList>
    </citation>
    <scope>NUCLEOTIDE SEQUENCE</scope>
    <source>
        <strain evidence="7">Tag_6206</strain>
        <tissue evidence="7">Liver</tissue>
    </source>
</reference>
<evidence type="ECO:0000256" key="3">
    <source>
        <dbReference type="ARBA" id="ARBA00023054"/>
    </source>
</evidence>
<comment type="similarity">
    <text evidence="2">Belongs to the MTUS1 family.</text>
</comment>
<feature type="region of interest" description="Disordered" evidence="6">
    <location>
        <begin position="1"/>
        <end position="88"/>
    </location>
</feature>
<keyword evidence="8" id="KW-1185">Reference proteome</keyword>
<sequence>MSELLSQTNTCQPKERNCSECPGQGGSDQDVTAFRRVGSVFPPHSPLNTNGLTGGGSEGTLEMETAGSGTGSEAPSQTRVGQSRSNPEDDLVCLNAHVGGQVGSVGLLVNEGGVSADPRCPVGSEPAGGAGVAGSSTDASGTAGREVLLLSERSASTIRTSIRAGPQPKSARGPASQRAASRPSASGATLRPVARCPGNGARGVPAANKPAEALPRPDAKRSRSRVQPRPAAPLRMSRAAQPKAAAKESAKSRGLMERGHSEPLKRGSATAGRGTREPAGQRPFGGGAAAPAPGATRRLALPVARLRLDSSGKDGRSAGQKPVPAAAPAASAAVTKAGDKIAPSMVAGGPLVLGGVSASRAGGVRNRAATLPGKSAIGCRAAAVTVGAVSRQAPSPLQRTRLVRPAAALPVDRTKKRGTPDPAAPGSLRRAPLPGREEPRAPSQDVQQLRSLLAAGGRRFEAVTVVMQQILAERDEARKRCTELSLELVALRDRLVTTATSCDELEKEKDELRMAFEGVLRKAQERHHSDLAELEEQLAAFYSAEWEKVHQAYQQEADKCRSRMVQQVNDVRSKHETLEKELRASHSEKMESLKRHYETSFEELKQSQEQERETHKQSLKEMETTLSEQIQDLARENTTLSEKLKAEEENRRLLAEKSQDSHTLYLQQELESLKVVLELKNTELHQQNKKLMELKTLRETNLDLEGCLRKTQQENEDLKARLDEHTTLHRQLSTEQVALQQTIMKETKMNNRLSLQNEELLWKLHNGDLWPPRNLPPLSVLPVRPQLWPLLQHPALLQLAIRLGRALQEN</sequence>
<dbReference type="SUPFAM" id="SSF47162">
    <property type="entry name" value="Apolipoprotein"/>
    <property type="match status" value="1"/>
</dbReference>
<gene>
    <name evidence="7" type="ORF">ANANG_G00097010</name>
</gene>
<feature type="region of interest" description="Disordered" evidence="6">
    <location>
        <begin position="118"/>
        <end position="297"/>
    </location>
</feature>
<name>A0A9D3MIN4_ANGAN</name>
<comment type="caution">
    <text evidence="7">The sequence shown here is derived from an EMBL/GenBank/DDBJ whole genome shotgun (WGS) entry which is preliminary data.</text>
</comment>
<keyword evidence="3 5" id="KW-0175">Coiled coil</keyword>
<dbReference type="GO" id="GO:0008017">
    <property type="term" value="F:microtubule binding"/>
    <property type="evidence" value="ECO:0007669"/>
    <property type="project" value="TreeGrafter"/>
</dbReference>
<dbReference type="PANTHER" id="PTHR24200">
    <property type="entry name" value="TOUCAN, ISOFORM A"/>
    <property type="match status" value="1"/>
</dbReference>
<dbReference type="EMBL" id="JAFIRN010000005">
    <property type="protein sequence ID" value="KAG5848298.1"/>
    <property type="molecule type" value="Genomic_DNA"/>
</dbReference>
<dbReference type="GO" id="GO:0005634">
    <property type="term" value="C:nucleus"/>
    <property type="evidence" value="ECO:0007669"/>
    <property type="project" value="UniProtKB-SubCell"/>
</dbReference>
<dbReference type="PANTHER" id="PTHR24200:SF7">
    <property type="entry name" value="MICROTUBULE-ASSOCIATED TUMOR SUPPRESSOR 1"/>
    <property type="match status" value="1"/>
</dbReference>
<dbReference type="GO" id="GO:0005737">
    <property type="term" value="C:cytoplasm"/>
    <property type="evidence" value="ECO:0007669"/>
    <property type="project" value="TreeGrafter"/>
</dbReference>
<dbReference type="Proteomes" id="UP001044222">
    <property type="component" value="Unassembled WGS sequence"/>
</dbReference>
<accession>A0A9D3MIN4</accession>
<comment type="subcellular location">
    <subcellularLocation>
        <location evidence="1">Nucleus</location>
    </subcellularLocation>
</comment>
<evidence type="ECO:0000256" key="2">
    <source>
        <dbReference type="ARBA" id="ARBA00007585"/>
    </source>
</evidence>
<feature type="compositionally biased region" description="Low complexity" evidence="6">
    <location>
        <begin position="170"/>
        <end position="188"/>
    </location>
</feature>
<feature type="compositionally biased region" description="Low complexity" evidence="6">
    <location>
        <begin position="235"/>
        <end position="244"/>
    </location>
</feature>
<evidence type="ECO:0000256" key="6">
    <source>
        <dbReference type="SAM" id="MobiDB-lite"/>
    </source>
</evidence>
<evidence type="ECO:0000256" key="1">
    <source>
        <dbReference type="ARBA" id="ARBA00004123"/>
    </source>
</evidence>
<feature type="compositionally biased region" description="Basic and acidic residues" evidence="6">
    <location>
        <begin position="245"/>
        <end position="265"/>
    </location>
</feature>
<evidence type="ECO:0000313" key="8">
    <source>
        <dbReference type="Proteomes" id="UP001044222"/>
    </source>
</evidence>
<dbReference type="InterPro" id="IPR051293">
    <property type="entry name" value="MTUS1/CCDC69"/>
</dbReference>
<protein>
    <submittedName>
        <fullName evidence="7">Uncharacterized protein</fullName>
    </submittedName>
</protein>
<keyword evidence="4" id="KW-0539">Nucleus</keyword>
<evidence type="ECO:0000256" key="4">
    <source>
        <dbReference type="ARBA" id="ARBA00023242"/>
    </source>
</evidence>
<evidence type="ECO:0000256" key="5">
    <source>
        <dbReference type="SAM" id="Coils"/>
    </source>
</evidence>
<dbReference type="AlphaFoldDB" id="A0A9D3MIN4"/>
<proteinExistence type="inferred from homology"/>
<evidence type="ECO:0000313" key="7">
    <source>
        <dbReference type="EMBL" id="KAG5848298.1"/>
    </source>
</evidence>